<dbReference type="InterPro" id="IPR038717">
    <property type="entry name" value="Tc1-like_DDE_dom"/>
</dbReference>
<organism evidence="2 3">
    <name type="scientific">Ancylostoma duodenale</name>
    <dbReference type="NCBI Taxonomy" id="51022"/>
    <lineage>
        <taxon>Eukaryota</taxon>
        <taxon>Metazoa</taxon>
        <taxon>Ecdysozoa</taxon>
        <taxon>Nematoda</taxon>
        <taxon>Chromadorea</taxon>
        <taxon>Rhabditida</taxon>
        <taxon>Rhabditina</taxon>
        <taxon>Rhabditomorpha</taxon>
        <taxon>Strongyloidea</taxon>
        <taxon>Ancylostomatidae</taxon>
        <taxon>Ancylostomatinae</taxon>
        <taxon>Ancylostoma</taxon>
    </lineage>
</organism>
<evidence type="ECO:0000259" key="1">
    <source>
        <dbReference type="Pfam" id="PF13358"/>
    </source>
</evidence>
<dbReference type="Gene3D" id="3.30.420.10">
    <property type="entry name" value="Ribonuclease H-like superfamily/Ribonuclease H"/>
    <property type="match status" value="1"/>
</dbReference>
<dbReference type="AlphaFoldDB" id="A0A0C2BKH3"/>
<dbReference type="EMBL" id="KN779144">
    <property type="protein sequence ID" value="KIH44258.1"/>
    <property type="molecule type" value="Genomic_DNA"/>
</dbReference>
<sequence length="129" mass="15260">MDSSEYQKVLRTRLPPFLRGEQRRSLVRHQDKAAVHVSHLTKSWLQEHRIQAMDWPPCSPDRNPVENMCGIIVRQVYRNNKQYNTVESLNTATLEALDQTDDATYLKLVRTMPHRIFEITRNITRPIDY</sequence>
<proteinExistence type="predicted"/>
<gene>
    <name evidence="2" type="ORF">ANCDUO_25722</name>
</gene>
<feature type="domain" description="Tc1-like transposase DDE" evidence="1">
    <location>
        <begin position="31"/>
        <end position="89"/>
    </location>
</feature>
<reference evidence="2 3" key="1">
    <citation type="submission" date="2013-12" db="EMBL/GenBank/DDBJ databases">
        <title>Draft genome of the parsitic nematode Ancylostoma duodenale.</title>
        <authorList>
            <person name="Mitreva M."/>
        </authorList>
    </citation>
    <scope>NUCLEOTIDE SEQUENCE [LARGE SCALE GENOMIC DNA]</scope>
    <source>
        <strain evidence="2 3">Zhejiang</strain>
    </source>
</reference>
<name>A0A0C2BKH3_9BILA</name>
<evidence type="ECO:0000313" key="3">
    <source>
        <dbReference type="Proteomes" id="UP000054047"/>
    </source>
</evidence>
<accession>A0A0C2BKH3</accession>
<dbReference type="Proteomes" id="UP000054047">
    <property type="component" value="Unassembled WGS sequence"/>
</dbReference>
<dbReference type="InterPro" id="IPR036397">
    <property type="entry name" value="RNaseH_sf"/>
</dbReference>
<evidence type="ECO:0000313" key="2">
    <source>
        <dbReference type="EMBL" id="KIH44258.1"/>
    </source>
</evidence>
<dbReference type="Pfam" id="PF13358">
    <property type="entry name" value="DDE_3"/>
    <property type="match status" value="1"/>
</dbReference>
<dbReference type="OrthoDB" id="106945at2759"/>
<keyword evidence="3" id="KW-1185">Reference proteome</keyword>
<protein>
    <recommendedName>
        <fullName evidence="1">Tc1-like transposase DDE domain-containing protein</fullName>
    </recommendedName>
</protein>
<dbReference type="GO" id="GO:0003676">
    <property type="term" value="F:nucleic acid binding"/>
    <property type="evidence" value="ECO:0007669"/>
    <property type="project" value="InterPro"/>
</dbReference>